<organism evidence="1 2">
    <name type="scientific">Blastomonas marina</name>
    <dbReference type="NCBI Taxonomy" id="1867408"/>
    <lineage>
        <taxon>Bacteria</taxon>
        <taxon>Pseudomonadati</taxon>
        <taxon>Pseudomonadota</taxon>
        <taxon>Alphaproteobacteria</taxon>
        <taxon>Sphingomonadales</taxon>
        <taxon>Sphingomonadaceae</taxon>
        <taxon>Blastomonas</taxon>
    </lineage>
</organism>
<evidence type="ECO:0000313" key="1">
    <source>
        <dbReference type="EMBL" id="GGA11773.1"/>
    </source>
</evidence>
<reference evidence="2" key="1">
    <citation type="journal article" date="2019" name="Int. J. Syst. Evol. Microbiol.">
        <title>The Global Catalogue of Microorganisms (GCM) 10K type strain sequencing project: providing services to taxonomists for standard genome sequencing and annotation.</title>
        <authorList>
            <consortium name="The Broad Institute Genomics Platform"/>
            <consortium name="The Broad Institute Genome Sequencing Center for Infectious Disease"/>
            <person name="Wu L."/>
            <person name="Ma J."/>
        </authorList>
    </citation>
    <scope>NUCLEOTIDE SEQUENCE [LARGE SCALE GENOMIC DNA]</scope>
    <source>
        <strain evidence="2">CGMCC 1.15297</strain>
    </source>
</reference>
<proteinExistence type="predicted"/>
<protein>
    <submittedName>
        <fullName evidence="1">Uncharacterized protein</fullName>
    </submittedName>
</protein>
<dbReference type="EMBL" id="BMID01000001">
    <property type="protein sequence ID" value="GGA11773.1"/>
    <property type="molecule type" value="Genomic_DNA"/>
</dbReference>
<dbReference type="RefSeq" id="WP_229658186.1">
    <property type="nucleotide sequence ID" value="NZ_BMID01000001.1"/>
</dbReference>
<evidence type="ECO:0000313" key="2">
    <source>
        <dbReference type="Proteomes" id="UP000603317"/>
    </source>
</evidence>
<keyword evidence="2" id="KW-1185">Reference proteome</keyword>
<dbReference type="Proteomes" id="UP000603317">
    <property type="component" value="Unassembled WGS sequence"/>
</dbReference>
<sequence length="117" mass="13022">MATANTIQTRRLWPRMLLWLALFLVLALGTAWAVYGTTLTRFAETGTSYGARVACSCRYIGNRSLGDCRKDFEPGMELIRLSEDPGAKSVTASFPLISSQTATYRKGYGCVLEKWED</sequence>
<accession>A0ABQ1FHY2</accession>
<comment type="caution">
    <text evidence="1">The sequence shown here is derived from an EMBL/GenBank/DDBJ whole genome shotgun (WGS) entry which is preliminary data.</text>
</comment>
<name>A0ABQ1FHY2_9SPHN</name>
<gene>
    <name evidence="1" type="ORF">GCM10010923_23010</name>
</gene>